<proteinExistence type="predicted"/>
<protein>
    <submittedName>
        <fullName evidence="2">Uncharacterized protein</fullName>
    </submittedName>
</protein>
<dbReference type="PANTHER" id="PTHR22089:SF2">
    <property type="entry name" value="MIRROR-IMAGE POLYDACTYLY GENE 1 PROTEIN"/>
    <property type="match status" value="1"/>
</dbReference>
<feature type="coiled-coil region" evidence="1">
    <location>
        <begin position="28"/>
        <end position="59"/>
    </location>
</feature>
<reference evidence="2" key="2">
    <citation type="submission" date="2025-09" db="UniProtKB">
        <authorList>
            <consortium name="Ensembl"/>
        </authorList>
    </citation>
    <scope>IDENTIFICATION</scope>
</reference>
<dbReference type="Proteomes" id="UP000264840">
    <property type="component" value="Unplaced"/>
</dbReference>
<dbReference type="OMA" id="RHICDAD"/>
<dbReference type="Ensembl" id="ENSHBUT00000019646.1">
    <property type="protein sequence ID" value="ENSHBUP00000012260.1"/>
    <property type="gene ID" value="ENSHBUG00000013969.1"/>
</dbReference>
<dbReference type="PANTHER" id="PTHR22089">
    <property type="entry name" value="MIRROR-IMAGE POLYDACTYLY GENE 1 PROTEIN"/>
    <property type="match status" value="1"/>
</dbReference>
<accession>A0A3Q2VL51</accession>
<keyword evidence="1" id="KW-0175">Coiled coil</keyword>
<organism evidence="2 3">
    <name type="scientific">Haplochromis burtoni</name>
    <name type="common">Burton's mouthbrooder</name>
    <name type="synonym">Chromis burtoni</name>
    <dbReference type="NCBI Taxonomy" id="8153"/>
    <lineage>
        <taxon>Eukaryota</taxon>
        <taxon>Metazoa</taxon>
        <taxon>Chordata</taxon>
        <taxon>Craniata</taxon>
        <taxon>Vertebrata</taxon>
        <taxon>Euteleostomi</taxon>
        <taxon>Actinopterygii</taxon>
        <taxon>Neopterygii</taxon>
        <taxon>Teleostei</taxon>
        <taxon>Neoteleostei</taxon>
        <taxon>Acanthomorphata</taxon>
        <taxon>Ovalentaria</taxon>
        <taxon>Cichlomorphae</taxon>
        <taxon>Cichliformes</taxon>
        <taxon>Cichlidae</taxon>
        <taxon>African cichlids</taxon>
        <taxon>Pseudocrenilabrinae</taxon>
        <taxon>Haplochromini</taxon>
        <taxon>Haplochromis</taxon>
    </lineage>
</organism>
<sequence length="189" mass="22195">MMGVVVTSYVWYPAAAEGVCVFVFQLQQQLVQKEKELHRREVEEELREKRREARDWERPAAVLEEVLAAQKDRDQAVMSRLLLANEERDEALLRLHRLHEHEDVDELLRHICDADSVQEIEQFGSVLVQRLWLARQRRSDITAQEMKAVMEERDSSTAKVSLFTCVLRESGRTPVFVICSQKRRTDQTY</sequence>
<evidence type="ECO:0000313" key="2">
    <source>
        <dbReference type="Ensembl" id="ENSHBUP00000012260.1"/>
    </source>
</evidence>
<reference evidence="2" key="1">
    <citation type="submission" date="2025-08" db="UniProtKB">
        <authorList>
            <consortium name="Ensembl"/>
        </authorList>
    </citation>
    <scope>IDENTIFICATION</scope>
</reference>
<evidence type="ECO:0000313" key="3">
    <source>
        <dbReference type="Proteomes" id="UP000264840"/>
    </source>
</evidence>
<dbReference type="InterPro" id="IPR026175">
    <property type="entry name" value="MIPOL1"/>
</dbReference>
<keyword evidence="3" id="KW-1185">Reference proteome</keyword>
<dbReference type="STRING" id="8153.ENSHBUP00000012260"/>
<name>A0A3Q2VL51_HAPBU</name>
<evidence type="ECO:0000256" key="1">
    <source>
        <dbReference type="SAM" id="Coils"/>
    </source>
</evidence>
<dbReference type="GeneTree" id="ENSGT00390000017800"/>
<dbReference type="AlphaFoldDB" id="A0A3Q2VL51"/>